<keyword evidence="3" id="KW-0597">Phosphoprotein</keyword>
<evidence type="ECO:0000256" key="4">
    <source>
        <dbReference type="ARBA" id="ARBA00022679"/>
    </source>
</evidence>
<evidence type="ECO:0000313" key="12">
    <source>
        <dbReference type="Proteomes" id="UP000274601"/>
    </source>
</evidence>
<dbReference type="CDD" id="cd16917">
    <property type="entry name" value="HATPase_UhpB-NarQ-NarX-like"/>
    <property type="match status" value="1"/>
</dbReference>
<keyword evidence="4" id="KW-0808">Transferase</keyword>
<feature type="transmembrane region" description="Helical" evidence="9">
    <location>
        <begin position="302"/>
        <end position="320"/>
    </location>
</feature>
<comment type="caution">
    <text evidence="11">The sequence shown here is derived from an EMBL/GenBank/DDBJ whole genome shotgun (WGS) entry which is preliminary data.</text>
</comment>
<feature type="transmembrane region" description="Helical" evidence="9">
    <location>
        <begin position="91"/>
        <end position="112"/>
    </location>
</feature>
<evidence type="ECO:0000256" key="2">
    <source>
        <dbReference type="ARBA" id="ARBA00012438"/>
    </source>
</evidence>
<evidence type="ECO:0000256" key="1">
    <source>
        <dbReference type="ARBA" id="ARBA00000085"/>
    </source>
</evidence>
<dbReference type="PROSITE" id="PS50109">
    <property type="entry name" value="HIS_KIN"/>
    <property type="match status" value="1"/>
</dbReference>
<keyword evidence="7" id="KW-0067">ATP-binding</keyword>
<dbReference type="PANTHER" id="PTHR24421">
    <property type="entry name" value="NITRATE/NITRITE SENSOR PROTEIN NARX-RELATED"/>
    <property type="match status" value="1"/>
</dbReference>
<dbReference type="RefSeq" id="WP_147449335.1">
    <property type="nucleotide sequence ID" value="NZ_RBWU01000001.1"/>
</dbReference>
<dbReference type="Gene3D" id="3.30.565.10">
    <property type="entry name" value="Histidine kinase-like ATPase, C-terminal domain"/>
    <property type="match status" value="1"/>
</dbReference>
<sequence>MSVLLVAGAVQLMAVDGRWGLMAKWGWWTTRSLVLGVFFAVAAAVVLHTGRRGLGAVLSVTAVSMGVYGLGGLLHYTADGAGAFLAPGPRALMRGAAIFGMHGSLAVLPLWFPQGHLPHPRWRWPVIAMVVVYLLYLAPLAWFGWQVTDQTWTSGALGEEHPWWGRTGHAIIWMPRLLSIVVLAQLVRGFDRADGLAGRQLRAMACGYGLYWGTQIFDKLIDIGDERDLPLWAHFLFNGPLALALAVITIVAMLRDDLTAFDRSLRRALVLFGLVIGLAYAYKGLYMGFSALPPNRTATSAVVLAALIALALRPAAGLLLKAGDLLLYGRRAKPVEMLRALATGLRDRMPAEAVPSQVCRIVVERMGLPAATLVAHTRQGDRELARAGTPDDGSAVMRTELTYQGDPVGCLTVHLRPGQRTLDSRDQAALEIVTDQLGPIVSAIGLHEELRISRERIVVAREEERRRLRRDLHDGLGPCLAGIQLHLDTAADLLRPGSPPRGLVEAACGAASGGLSEVRRIIDDLRPPDLDEHGLVAALQLLVTRLGGPTLTITATFPDSLPELSAATETAVYRIAAEALTNVVRHARATTAALTLTVDDTHLVMRIVDDGVRLPDPPRRAGVGLTSMAERAEEIGGSCRVSSRQDGPRGTLVDVRLPKE</sequence>
<dbReference type="GO" id="GO:0046983">
    <property type="term" value="F:protein dimerization activity"/>
    <property type="evidence" value="ECO:0007669"/>
    <property type="project" value="InterPro"/>
</dbReference>
<feature type="transmembrane region" description="Helical" evidence="9">
    <location>
        <begin position="30"/>
        <end position="47"/>
    </location>
</feature>
<dbReference type="GO" id="GO:0016020">
    <property type="term" value="C:membrane"/>
    <property type="evidence" value="ECO:0007669"/>
    <property type="project" value="InterPro"/>
</dbReference>
<keyword evidence="6 11" id="KW-0418">Kinase</keyword>
<dbReference type="Proteomes" id="UP000274601">
    <property type="component" value="Unassembled WGS sequence"/>
</dbReference>
<evidence type="ECO:0000259" key="10">
    <source>
        <dbReference type="PROSITE" id="PS50109"/>
    </source>
</evidence>
<dbReference type="OrthoDB" id="227596at2"/>
<dbReference type="SUPFAM" id="SSF55874">
    <property type="entry name" value="ATPase domain of HSP90 chaperone/DNA topoisomerase II/histidine kinase"/>
    <property type="match status" value="1"/>
</dbReference>
<feature type="transmembrane region" description="Helical" evidence="9">
    <location>
        <begin position="170"/>
        <end position="189"/>
    </location>
</feature>
<dbReference type="InterPro" id="IPR036890">
    <property type="entry name" value="HATPase_C_sf"/>
</dbReference>
<dbReference type="GO" id="GO:0005524">
    <property type="term" value="F:ATP binding"/>
    <property type="evidence" value="ECO:0007669"/>
    <property type="project" value="UniProtKB-KW"/>
</dbReference>
<dbReference type="SMART" id="SM00387">
    <property type="entry name" value="HATPase_c"/>
    <property type="match status" value="1"/>
</dbReference>
<evidence type="ECO:0000256" key="6">
    <source>
        <dbReference type="ARBA" id="ARBA00022777"/>
    </source>
</evidence>
<organism evidence="11 12">
    <name type="scientific">Actinomadura pelletieri DSM 43383</name>
    <dbReference type="NCBI Taxonomy" id="1120940"/>
    <lineage>
        <taxon>Bacteria</taxon>
        <taxon>Bacillati</taxon>
        <taxon>Actinomycetota</taxon>
        <taxon>Actinomycetes</taxon>
        <taxon>Streptosporangiales</taxon>
        <taxon>Thermomonosporaceae</taxon>
        <taxon>Actinomadura</taxon>
    </lineage>
</organism>
<reference evidence="11 12" key="1">
    <citation type="submission" date="2018-10" db="EMBL/GenBank/DDBJ databases">
        <title>Genomic Encyclopedia of Archaeal and Bacterial Type Strains, Phase II (KMG-II): from individual species to whole genera.</title>
        <authorList>
            <person name="Goeker M."/>
        </authorList>
    </citation>
    <scope>NUCLEOTIDE SEQUENCE [LARGE SCALE GENOMIC DNA]</scope>
    <source>
        <strain evidence="11 12">DSM 43383</strain>
    </source>
</reference>
<keyword evidence="9" id="KW-0472">Membrane</keyword>
<evidence type="ECO:0000256" key="9">
    <source>
        <dbReference type="SAM" id="Phobius"/>
    </source>
</evidence>
<gene>
    <name evidence="11" type="ORF">BZB76_1123</name>
</gene>
<dbReference type="InterPro" id="IPR011712">
    <property type="entry name" value="Sig_transdc_His_kin_sub3_dim/P"/>
</dbReference>
<evidence type="ECO:0000256" key="7">
    <source>
        <dbReference type="ARBA" id="ARBA00022840"/>
    </source>
</evidence>
<name>A0A495R008_9ACTN</name>
<dbReference type="EMBL" id="RBWU01000001">
    <property type="protein sequence ID" value="RKS79648.1"/>
    <property type="molecule type" value="Genomic_DNA"/>
</dbReference>
<accession>A0A495R008</accession>
<evidence type="ECO:0000313" key="11">
    <source>
        <dbReference type="EMBL" id="RKS79648.1"/>
    </source>
</evidence>
<dbReference type="Gene3D" id="1.20.5.1930">
    <property type="match status" value="1"/>
</dbReference>
<dbReference type="InterPro" id="IPR050482">
    <property type="entry name" value="Sensor_HK_TwoCompSys"/>
</dbReference>
<feature type="transmembrane region" description="Helical" evidence="9">
    <location>
        <begin position="229"/>
        <end position="253"/>
    </location>
</feature>
<feature type="transmembrane region" description="Helical" evidence="9">
    <location>
        <begin position="54"/>
        <end position="71"/>
    </location>
</feature>
<keyword evidence="5" id="KW-0547">Nucleotide-binding</keyword>
<dbReference type="Pfam" id="PF02518">
    <property type="entry name" value="HATPase_c"/>
    <property type="match status" value="1"/>
</dbReference>
<dbReference type="InterPro" id="IPR003594">
    <property type="entry name" value="HATPase_dom"/>
</dbReference>
<keyword evidence="8" id="KW-0902">Two-component regulatory system</keyword>
<comment type="catalytic activity">
    <reaction evidence="1">
        <text>ATP + protein L-histidine = ADP + protein N-phospho-L-histidine.</text>
        <dbReference type="EC" id="2.7.13.3"/>
    </reaction>
</comment>
<dbReference type="GO" id="GO:0000155">
    <property type="term" value="F:phosphorelay sensor kinase activity"/>
    <property type="evidence" value="ECO:0007669"/>
    <property type="project" value="InterPro"/>
</dbReference>
<dbReference type="EC" id="2.7.13.3" evidence="2"/>
<proteinExistence type="predicted"/>
<keyword evidence="12" id="KW-1185">Reference proteome</keyword>
<keyword evidence="9" id="KW-0812">Transmembrane</keyword>
<dbReference type="PANTHER" id="PTHR24421:SF10">
    <property type="entry name" value="NITRATE_NITRITE SENSOR PROTEIN NARQ"/>
    <property type="match status" value="1"/>
</dbReference>
<dbReference type="AlphaFoldDB" id="A0A495R008"/>
<feature type="transmembrane region" description="Helical" evidence="9">
    <location>
        <begin position="124"/>
        <end position="145"/>
    </location>
</feature>
<protein>
    <recommendedName>
        <fullName evidence="2">histidine kinase</fullName>
        <ecNumber evidence="2">2.7.13.3</ecNumber>
    </recommendedName>
</protein>
<evidence type="ECO:0000256" key="8">
    <source>
        <dbReference type="ARBA" id="ARBA00023012"/>
    </source>
</evidence>
<dbReference type="InterPro" id="IPR005467">
    <property type="entry name" value="His_kinase_dom"/>
</dbReference>
<feature type="transmembrane region" description="Helical" evidence="9">
    <location>
        <begin position="265"/>
        <end position="282"/>
    </location>
</feature>
<evidence type="ECO:0000256" key="5">
    <source>
        <dbReference type="ARBA" id="ARBA00022741"/>
    </source>
</evidence>
<feature type="domain" description="Histidine kinase" evidence="10">
    <location>
        <begin position="517"/>
        <end position="660"/>
    </location>
</feature>
<keyword evidence="9" id="KW-1133">Transmembrane helix</keyword>
<dbReference type="Pfam" id="PF07730">
    <property type="entry name" value="HisKA_3"/>
    <property type="match status" value="1"/>
</dbReference>
<evidence type="ECO:0000256" key="3">
    <source>
        <dbReference type="ARBA" id="ARBA00022553"/>
    </source>
</evidence>